<evidence type="ECO:0000256" key="9">
    <source>
        <dbReference type="ARBA" id="ARBA00023204"/>
    </source>
</evidence>
<dbReference type="GO" id="GO:0006285">
    <property type="term" value="P:base-excision repair, AP site formation"/>
    <property type="evidence" value="ECO:0007669"/>
    <property type="project" value="TreeGrafter"/>
</dbReference>
<comment type="catalytic activity">
    <reaction evidence="13">
        <text>2'-deoxyribonucleotide-(2'-deoxyribose 5'-phosphate)-2'-deoxyribonucleotide-DNA = a 3'-end 2'-deoxyribonucleotide-(2,3-dehydro-2,3-deoxyribose 5'-phosphate)-DNA + a 5'-end 5'-phospho-2'-deoxyribonucleoside-DNA + H(+)</text>
        <dbReference type="Rhea" id="RHEA:66592"/>
        <dbReference type="Rhea" id="RHEA-COMP:13180"/>
        <dbReference type="Rhea" id="RHEA-COMP:16897"/>
        <dbReference type="Rhea" id="RHEA-COMP:17067"/>
        <dbReference type="ChEBI" id="CHEBI:15378"/>
        <dbReference type="ChEBI" id="CHEBI:136412"/>
        <dbReference type="ChEBI" id="CHEBI:157695"/>
        <dbReference type="ChEBI" id="CHEBI:167181"/>
        <dbReference type="EC" id="4.2.99.18"/>
    </reaction>
</comment>
<evidence type="ECO:0000256" key="3">
    <source>
        <dbReference type="ARBA" id="ARBA00022723"/>
    </source>
</evidence>
<dbReference type="GO" id="GO:0046872">
    <property type="term" value="F:metal ion binding"/>
    <property type="evidence" value="ECO:0007669"/>
    <property type="project" value="UniProtKB-KW"/>
</dbReference>
<dbReference type="InterPro" id="IPR005759">
    <property type="entry name" value="Nth"/>
</dbReference>
<dbReference type="Pfam" id="PF00633">
    <property type="entry name" value="HHH"/>
    <property type="match status" value="1"/>
</dbReference>
<keyword evidence="9 13" id="KW-0234">DNA repair</keyword>
<keyword evidence="15" id="KW-0255">Endonuclease</keyword>
<dbReference type="GO" id="GO:0051539">
    <property type="term" value="F:4 iron, 4 sulfur cluster binding"/>
    <property type="evidence" value="ECO:0007669"/>
    <property type="project" value="UniProtKB-UniRule"/>
</dbReference>
<dbReference type="PIRSF" id="PIRSF001435">
    <property type="entry name" value="Nth"/>
    <property type="match status" value="1"/>
</dbReference>
<keyword evidence="4 13" id="KW-0227">DNA damage</keyword>
<feature type="binding site" evidence="13">
    <location>
        <position position="202"/>
    </location>
    <ligand>
        <name>[4Fe-4S] cluster</name>
        <dbReference type="ChEBI" id="CHEBI:49883"/>
    </ligand>
</feature>
<comment type="catalytic activity">
    <reaction evidence="12">
        <text>Hydrolyzes mismatched double-stranded DNA and polynucleotides, releasing free thymine.</text>
        <dbReference type="EC" id="3.2.2.29"/>
    </reaction>
</comment>
<keyword evidence="3 13" id="KW-0479">Metal-binding</keyword>
<dbReference type="PANTHER" id="PTHR10359">
    <property type="entry name" value="A/G-SPECIFIC ADENINE GLYCOSYLASE/ENDONUCLEASE III"/>
    <property type="match status" value="1"/>
</dbReference>
<dbReference type="Gene3D" id="1.10.1670.10">
    <property type="entry name" value="Helix-hairpin-Helix base-excision DNA repair enzymes (C-terminal)"/>
    <property type="match status" value="1"/>
</dbReference>
<dbReference type="PANTHER" id="PTHR10359:SF18">
    <property type="entry name" value="ENDONUCLEASE III"/>
    <property type="match status" value="1"/>
</dbReference>
<dbReference type="InterPro" id="IPR011257">
    <property type="entry name" value="DNA_glycosylase"/>
</dbReference>
<keyword evidence="16" id="KW-1185">Reference proteome</keyword>
<keyword evidence="5 13" id="KW-0378">Hydrolase</keyword>
<comment type="function">
    <text evidence="13">DNA repair enzyme that has both DNA N-glycosylase activity and AP-lyase activity. The DNA N-glycosylase activity releases various damaged pyrimidines from DNA by cleaving the N-glycosidic bond, leaving an AP (apurinic/apyrimidinic) site. The AP-lyase activity cleaves the phosphodiester bond 3' to the AP site by a beta-elimination, leaving a 3'-terminal unsaturated sugar and a product with a terminal 5'-phosphate.</text>
</comment>
<sequence>MEKTAEVLTRLKDEYPEADTTLDYEIPYQLLVATVLSAQCTDERVNSVTPALFDAYPTPEAMAEAEQEDVEEMVRPTGFYRRKARHLREGARTIVDKFDGEVPKNVDDLTDVEGVGRKTANVVVSNAFGTHEGIAVDTHVQRLAQRLGIVETENRDDIEKALREKIPQDDWGLVSHLLIFHGRAVCSARSPDCEACVLEDLCPSSRV</sequence>
<dbReference type="FunFam" id="1.10.340.30:FF:000001">
    <property type="entry name" value="Endonuclease III"/>
    <property type="match status" value="1"/>
</dbReference>
<accession>A0A9Q4GHW4</accession>
<evidence type="ECO:0000256" key="6">
    <source>
        <dbReference type="ARBA" id="ARBA00023004"/>
    </source>
</evidence>
<dbReference type="Proteomes" id="UP001149411">
    <property type="component" value="Unassembled WGS sequence"/>
</dbReference>
<dbReference type="GO" id="GO:0141016">
    <property type="term" value="F:G/T mismatch-specific thymine-DNA glycosylase activity"/>
    <property type="evidence" value="ECO:0007669"/>
    <property type="project" value="UniProtKB-EC"/>
</dbReference>
<dbReference type="EC" id="4.2.99.18" evidence="13"/>
<dbReference type="EMBL" id="RKLV01000006">
    <property type="protein sequence ID" value="MCX2819230.1"/>
    <property type="molecule type" value="Genomic_DNA"/>
</dbReference>
<feature type="binding site" evidence="13">
    <location>
        <position position="186"/>
    </location>
    <ligand>
        <name>[4Fe-4S] cluster</name>
        <dbReference type="ChEBI" id="CHEBI:49883"/>
    </ligand>
</feature>
<comment type="caution">
    <text evidence="15">The sequence shown here is derived from an EMBL/GenBank/DDBJ whole genome shotgun (WGS) entry which is preliminary data.</text>
</comment>
<keyword evidence="15" id="KW-0540">Nuclease</keyword>
<keyword evidence="2 13" id="KW-0004">4Fe-4S</keyword>
<dbReference type="NCBIfam" id="TIGR01083">
    <property type="entry name" value="nth"/>
    <property type="match status" value="1"/>
</dbReference>
<protein>
    <recommendedName>
        <fullName evidence="13">Endonuclease III</fullName>
        <ecNumber evidence="13">4.2.99.18</ecNumber>
    </recommendedName>
    <alternativeName>
        <fullName evidence="13">DNA-(apurinic or apyrimidinic site) lyase</fullName>
    </alternativeName>
</protein>
<evidence type="ECO:0000259" key="14">
    <source>
        <dbReference type="SMART" id="SM00478"/>
    </source>
</evidence>
<feature type="domain" description="HhH-GPD" evidence="14">
    <location>
        <begin position="36"/>
        <end position="184"/>
    </location>
</feature>
<keyword evidence="11 13" id="KW-0326">Glycosidase</keyword>
<dbReference type="Gene3D" id="1.10.340.30">
    <property type="entry name" value="Hypothetical protein, domain 2"/>
    <property type="match status" value="1"/>
</dbReference>
<dbReference type="SUPFAM" id="SSF48150">
    <property type="entry name" value="DNA-glycosylase"/>
    <property type="match status" value="1"/>
</dbReference>
<keyword evidence="6 13" id="KW-0408">Iron</keyword>
<gene>
    <name evidence="13 15" type="primary">nth</name>
    <name evidence="15" type="ORF">EGH25_07675</name>
</gene>
<dbReference type="InterPro" id="IPR000445">
    <property type="entry name" value="HhH_motif"/>
</dbReference>
<evidence type="ECO:0000256" key="13">
    <source>
        <dbReference type="HAMAP-Rule" id="MF_00942"/>
    </source>
</evidence>
<keyword evidence="8 13" id="KW-0238">DNA-binding</keyword>
<evidence type="ECO:0000313" key="16">
    <source>
        <dbReference type="Proteomes" id="UP001149411"/>
    </source>
</evidence>
<evidence type="ECO:0000256" key="7">
    <source>
        <dbReference type="ARBA" id="ARBA00023014"/>
    </source>
</evidence>
<dbReference type="Pfam" id="PF00730">
    <property type="entry name" value="HhH-GPD"/>
    <property type="match status" value="1"/>
</dbReference>
<dbReference type="RefSeq" id="WP_266087311.1">
    <property type="nucleotide sequence ID" value="NZ_RKLV01000006.1"/>
</dbReference>
<dbReference type="FunFam" id="1.10.1670.10:FF:000001">
    <property type="entry name" value="Endonuclease III"/>
    <property type="match status" value="1"/>
</dbReference>
<dbReference type="CDD" id="cd00056">
    <property type="entry name" value="ENDO3c"/>
    <property type="match status" value="1"/>
</dbReference>
<dbReference type="InterPro" id="IPR023170">
    <property type="entry name" value="HhH_base_excis_C"/>
</dbReference>
<evidence type="ECO:0000256" key="12">
    <source>
        <dbReference type="ARBA" id="ARBA00052915"/>
    </source>
</evidence>
<dbReference type="GO" id="GO:0140078">
    <property type="term" value="F:class I DNA-(apurinic or apyrimidinic site) endonuclease activity"/>
    <property type="evidence" value="ECO:0007669"/>
    <property type="project" value="UniProtKB-EC"/>
</dbReference>
<feature type="binding site" evidence="13">
    <location>
        <position position="196"/>
    </location>
    <ligand>
        <name>[4Fe-4S] cluster</name>
        <dbReference type="ChEBI" id="CHEBI:49883"/>
    </ligand>
</feature>
<dbReference type="GO" id="GO:0003677">
    <property type="term" value="F:DNA binding"/>
    <property type="evidence" value="ECO:0007669"/>
    <property type="project" value="UniProtKB-UniRule"/>
</dbReference>
<dbReference type="Pfam" id="PF10576">
    <property type="entry name" value="EndIII_4Fe-2S"/>
    <property type="match status" value="1"/>
</dbReference>
<proteinExistence type="inferred from homology"/>
<dbReference type="SMART" id="SM00525">
    <property type="entry name" value="FES"/>
    <property type="match status" value="1"/>
</dbReference>
<comment type="cofactor">
    <cofactor evidence="13">
        <name>[4Fe-4S] cluster</name>
        <dbReference type="ChEBI" id="CHEBI:49883"/>
    </cofactor>
    <text evidence="13">Binds 1 [4Fe-4S] cluster.</text>
</comment>
<evidence type="ECO:0000256" key="11">
    <source>
        <dbReference type="ARBA" id="ARBA00023295"/>
    </source>
</evidence>
<evidence type="ECO:0000256" key="1">
    <source>
        <dbReference type="ARBA" id="ARBA00008343"/>
    </source>
</evidence>
<reference evidence="15" key="1">
    <citation type="submission" date="2022-09" db="EMBL/GenBank/DDBJ databases">
        <title>Haloadaptaus new haloarchaeum isolated from saline soil.</title>
        <authorList>
            <person name="Duran-Viseras A."/>
            <person name="Sanchez-Porro C."/>
            <person name="Ventosa A."/>
        </authorList>
    </citation>
    <scope>NUCLEOTIDE SEQUENCE</scope>
    <source>
        <strain evidence="15">F3-133</strain>
    </source>
</reference>
<name>A0A9Q4GHW4_9EURY</name>
<dbReference type="HAMAP" id="MF_00942">
    <property type="entry name" value="Nth"/>
    <property type="match status" value="1"/>
</dbReference>
<evidence type="ECO:0000256" key="2">
    <source>
        <dbReference type="ARBA" id="ARBA00022485"/>
    </source>
</evidence>
<evidence type="ECO:0000313" key="15">
    <source>
        <dbReference type="EMBL" id="MCX2819230.1"/>
    </source>
</evidence>
<evidence type="ECO:0000256" key="4">
    <source>
        <dbReference type="ARBA" id="ARBA00022763"/>
    </source>
</evidence>
<comment type="similarity">
    <text evidence="1 13">Belongs to the Nth/MutY family.</text>
</comment>
<dbReference type="InterPro" id="IPR003651">
    <property type="entry name" value="Endonuclease3_FeS-loop_motif"/>
</dbReference>
<dbReference type="SMART" id="SM00478">
    <property type="entry name" value="ENDO3c"/>
    <property type="match status" value="1"/>
</dbReference>
<organism evidence="15 16">
    <name type="scientific">Halorutilus salinus</name>
    <dbReference type="NCBI Taxonomy" id="2487751"/>
    <lineage>
        <taxon>Archaea</taxon>
        <taxon>Methanobacteriati</taxon>
        <taxon>Methanobacteriota</taxon>
        <taxon>Stenosarchaea group</taxon>
        <taxon>Halobacteria</taxon>
        <taxon>Halorutilales</taxon>
        <taxon>Halorutilaceae</taxon>
        <taxon>Halorutilus</taxon>
    </lineage>
</organism>
<keyword evidence="7 13" id="KW-0411">Iron-sulfur</keyword>
<evidence type="ECO:0000256" key="8">
    <source>
        <dbReference type="ARBA" id="ARBA00023125"/>
    </source>
</evidence>
<dbReference type="InterPro" id="IPR003265">
    <property type="entry name" value="HhH-GPD_domain"/>
</dbReference>
<evidence type="ECO:0000256" key="5">
    <source>
        <dbReference type="ARBA" id="ARBA00022801"/>
    </source>
</evidence>
<dbReference type="AlphaFoldDB" id="A0A9Q4GHW4"/>
<feature type="binding site" evidence="13">
    <location>
        <position position="193"/>
    </location>
    <ligand>
        <name>[4Fe-4S] cluster</name>
        <dbReference type="ChEBI" id="CHEBI:49883"/>
    </ligand>
</feature>
<evidence type="ECO:0000256" key="10">
    <source>
        <dbReference type="ARBA" id="ARBA00023239"/>
    </source>
</evidence>
<keyword evidence="10 13" id="KW-0456">Lyase</keyword>